<name>A0AAW7IFW4_9BACI</name>
<proteinExistence type="predicted"/>
<dbReference type="AlphaFoldDB" id="A0AAW7IFW4"/>
<dbReference type="KEGG" id="bsj:UP17_08845"/>
<reference evidence="1" key="1">
    <citation type="submission" date="2023-06" db="EMBL/GenBank/DDBJ databases">
        <title>Comparative genomics of Bacillaceae isolates and their secondary metabolite potential.</title>
        <authorList>
            <person name="Song L."/>
            <person name="Nielsen L.J."/>
            <person name="Mohite O."/>
            <person name="Xu X."/>
            <person name="Weber T."/>
            <person name="Kovacs A.T."/>
        </authorList>
    </citation>
    <scope>NUCLEOTIDE SEQUENCE</scope>
    <source>
        <strain evidence="1">D8_B_37</strain>
    </source>
</reference>
<gene>
    <name evidence="1" type="ORF">QUF89_19150</name>
</gene>
<evidence type="ECO:0000313" key="2">
    <source>
        <dbReference type="Proteomes" id="UP001234602"/>
    </source>
</evidence>
<protein>
    <submittedName>
        <fullName evidence="1">Uncharacterized protein</fullName>
    </submittedName>
</protein>
<dbReference type="RefSeq" id="WP_061462576.1">
    <property type="nucleotide sequence ID" value="NZ_CP011008.1"/>
</dbReference>
<sequence length="154" mass="17553">MFNKSTNKKPNGDNPLICKINDVTYQKYHLYKKSYEREVLVIKDYGEDSGVTNKSIALFEAVKDQFDRFKIAKIVKEINKDNILVDSDLILIDKKGNELHLSGCSCGYAGTGSQGTVKILNKAGFEIDRRFVFCSKGFTLFHPNEEKELYGERL</sequence>
<comment type="caution">
    <text evidence="1">The sequence shown here is derived from an EMBL/GenBank/DDBJ whole genome shotgun (WGS) entry which is preliminary data.</text>
</comment>
<accession>A0AAW7IFW4</accession>
<evidence type="ECO:0000313" key="1">
    <source>
        <dbReference type="EMBL" id="MDM5454249.1"/>
    </source>
</evidence>
<organism evidence="1 2">
    <name type="scientific">Peribacillus simplex</name>
    <dbReference type="NCBI Taxonomy" id="1478"/>
    <lineage>
        <taxon>Bacteria</taxon>
        <taxon>Bacillati</taxon>
        <taxon>Bacillota</taxon>
        <taxon>Bacilli</taxon>
        <taxon>Bacillales</taxon>
        <taxon>Bacillaceae</taxon>
        <taxon>Peribacillus</taxon>
    </lineage>
</organism>
<dbReference type="Proteomes" id="UP001234602">
    <property type="component" value="Unassembled WGS sequence"/>
</dbReference>
<dbReference type="EMBL" id="JAUCEY010000008">
    <property type="protein sequence ID" value="MDM5454249.1"/>
    <property type="molecule type" value="Genomic_DNA"/>
</dbReference>